<evidence type="ECO:0000313" key="2">
    <source>
        <dbReference type="EMBL" id="MBV0926127.1"/>
    </source>
</evidence>
<gene>
    <name evidence="2" type="ORF">KTS45_18125</name>
</gene>
<evidence type="ECO:0000256" key="1">
    <source>
        <dbReference type="ARBA" id="ARBA00022679"/>
    </source>
</evidence>
<accession>A0A8J8C5A8</accession>
<keyword evidence="1 2" id="KW-0808">Transferase</keyword>
<dbReference type="RefSeq" id="WP_162318673.1">
    <property type="nucleotide sequence ID" value="NZ_JAHQXF010000003.1"/>
</dbReference>
<dbReference type="InterPro" id="IPR044855">
    <property type="entry name" value="CoA-Trfase_III_dom3_sf"/>
</dbReference>
<dbReference type="Gene3D" id="3.30.1540.10">
    <property type="entry name" value="formyl-coa transferase, domain 3"/>
    <property type="match status" value="1"/>
</dbReference>
<dbReference type="PANTHER" id="PTHR48207">
    <property type="entry name" value="SUCCINATE--HYDROXYMETHYLGLUTARATE COA-TRANSFERASE"/>
    <property type="match status" value="1"/>
</dbReference>
<sequence length="398" mass="43151">MERALEDVTIADFTQMMQGPWATQKLGDMGADVIKIERLGGEWERDLAAGGQLLDGVSPFFLAMNRNKRSITLDLKSDEGREVALDVAAAADVLVENFRPGVMEKFGLGYDDVTEVNEDIIYVSGSGFGSDGPYAKRPGQDLLLQSMSGLANYTGRKDDPPTPAGTAVVDEHSAMLIALHTMFALFHRERTGEGQHVEANLLNAALDFQCQEMTAALNMGVEFERSEEGIAQAWLGGPYGVYETTDGYVAIAMASMGAIAETLDLPSLAQYDTAEATFEHRDEIKRTLEAYTREQAADELLETLLEADVWAAEVNDFQDVAADPQVEHNEMLVELDHPETGTFTTVGIPVEMSETPGDIRSPPPTPGQHTGEILAELGYDAAERERLASDGVVGGSIE</sequence>
<reference evidence="2 3" key="1">
    <citation type="submission" date="2021-06" db="EMBL/GenBank/DDBJ databases">
        <title>New haloarchaea isolates fom saline soil.</title>
        <authorList>
            <person name="Duran-Viseras A."/>
            <person name="Sanchez-Porro C.S."/>
            <person name="Ventosa A."/>
        </authorList>
    </citation>
    <scope>NUCLEOTIDE SEQUENCE [LARGE SCALE GENOMIC DNA]</scope>
    <source>
        <strain evidence="2 3">JCM 183640</strain>
    </source>
</reference>
<comment type="caution">
    <text evidence="2">The sequence shown here is derived from an EMBL/GenBank/DDBJ whole genome shotgun (WGS) entry which is preliminary data.</text>
</comment>
<dbReference type="Gene3D" id="3.40.50.10540">
    <property type="entry name" value="Crotonobetainyl-coa:carnitine coa-transferase, domain 1"/>
    <property type="match status" value="1"/>
</dbReference>
<dbReference type="InterPro" id="IPR023606">
    <property type="entry name" value="CoA-Trfase_III_dom_1_sf"/>
</dbReference>
<dbReference type="InterPro" id="IPR003673">
    <property type="entry name" value="CoA-Trfase_fam_III"/>
</dbReference>
<keyword evidence="3" id="KW-1185">Reference proteome</keyword>
<dbReference type="GO" id="GO:0008410">
    <property type="term" value="F:CoA-transferase activity"/>
    <property type="evidence" value="ECO:0007669"/>
    <property type="project" value="TreeGrafter"/>
</dbReference>
<dbReference type="AlphaFoldDB" id="A0A8J8C5A8"/>
<organism evidence="2 3">
    <name type="scientific">Haloarcula limicola</name>
    <dbReference type="NCBI Taxonomy" id="1429915"/>
    <lineage>
        <taxon>Archaea</taxon>
        <taxon>Methanobacteriati</taxon>
        <taxon>Methanobacteriota</taxon>
        <taxon>Stenosarchaea group</taxon>
        <taxon>Halobacteria</taxon>
        <taxon>Halobacteriales</taxon>
        <taxon>Haloarculaceae</taxon>
        <taxon>Haloarcula</taxon>
    </lineage>
</organism>
<dbReference type="PANTHER" id="PTHR48207:SF4">
    <property type="entry name" value="BLL6097 PROTEIN"/>
    <property type="match status" value="1"/>
</dbReference>
<dbReference type="Proteomes" id="UP000766550">
    <property type="component" value="Unassembled WGS sequence"/>
</dbReference>
<protein>
    <submittedName>
        <fullName evidence="2">CoA transferase</fullName>
    </submittedName>
</protein>
<dbReference type="EMBL" id="JAHQXF010000003">
    <property type="protein sequence ID" value="MBV0926127.1"/>
    <property type="molecule type" value="Genomic_DNA"/>
</dbReference>
<dbReference type="OrthoDB" id="28444at2157"/>
<proteinExistence type="predicted"/>
<dbReference type="InterPro" id="IPR050483">
    <property type="entry name" value="CoA-transferase_III_domain"/>
</dbReference>
<name>A0A8J8C5A8_9EURY</name>
<dbReference type="SUPFAM" id="SSF89796">
    <property type="entry name" value="CoA-transferase family III (CaiB/BaiF)"/>
    <property type="match status" value="1"/>
</dbReference>
<evidence type="ECO:0000313" key="3">
    <source>
        <dbReference type="Proteomes" id="UP000766550"/>
    </source>
</evidence>
<dbReference type="Pfam" id="PF02515">
    <property type="entry name" value="CoA_transf_3"/>
    <property type="match status" value="1"/>
</dbReference>